<evidence type="ECO:0000256" key="9">
    <source>
        <dbReference type="ARBA" id="ARBA00022967"/>
    </source>
</evidence>
<evidence type="ECO:0000256" key="7">
    <source>
        <dbReference type="ARBA" id="ARBA00022692"/>
    </source>
</evidence>
<evidence type="ECO:0000259" key="20">
    <source>
        <dbReference type="Pfam" id="PF00361"/>
    </source>
</evidence>
<feature type="transmembrane region" description="Helical" evidence="18">
    <location>
        <begin position="54"/>
        <end position="78"/>
    </location>
</feature>
<dbReference type="PANTHER" id="PTHR46552:SF1">
    <property type="entry name" value="NADH-UBIQUINONE OXIDOREDUCTASE CHAIN 2"/>
    <property type="match status" value="1"/>
</dbReference>
<feature type="transmembrane region" description="Helical" evidence="18">
    <location>
        <begin position="260"/>
        <end position="282"/>
    </location>
</feature>
<dbReference type="GO" id="GO:0006120">
    <property type="term" value="P:mitochondrial electron transport, NADH to ubiquinone"/>
    <property type="evidence" value="ECO:0007669"/>
    <property type="project" value="TreeGrafter"/>
</dbReference>
<evidence type="ECO:0000256" key="13">
    <source>
        <dbReference type="ARBA" id="ARBA00023075"/>
    </source>
</evidence>
<evidence type="ECO:0000256" key="6">
    <source>
        <dbReference type="ARBA" id="ARBA00022660"/>
    </source>
</evidence>
<dbReference type="GO" id="GO:0008137">
    <property type="term" value="F:NADH dehydrogenase (ubiquinone) activity"/>
    <property type="evidence" value="ECO:0007669"/>
    <property type="project" value="UniProtKB-EC"/>
</dbReference>
<comment type="subcellular location">
    <subcellularLocation>
        <location evidence="1">Mitochondrion inner membrane</location>
        <topology evidence="1">Multi-pass membrane protein</topology>
    </subcellularLocation>
</comment>
<keyword evidence="9" id="KW-1278">Translocase</keyword>
<feature type="transmembrane region" description="Helical" evidence="18">
    <location>
        <begin position="141"/>
        <end position="166"/>
    </location>
</feature>
<keyword evidence="14 21" id="KW-0496">Mitochondrion</keyword>
<keyword evidence="8" id="KW-0999">Mitochondrion inner membrane</keyword>
<accession>G8HMW4</accession>
<dbReference type="InterPro" id="IPR001750">
    <property type="entry name" value="ND/Mrp_TM"/>
</dbReference>
<evidence type="ECO:0000256" key="3">
    <source>
        <dbReference type="ARBA" id="ARBA00012944"/>
    </source>
</evidence>
<protein>
    <recommendedName>
        <fullName evidence="4">NADH-ubiquinone oxidoreductase chain 2</fullName>
        <ecNumber evidence="3">7.1.1.2</ecNumber>
    </recommendedName>
    <alternativeName>
        <fullName evidence="16">NADH dehydrogenase subunit 2</fullName>
    </alternativeName>
</protein>
<dbReference type="InterPro" id="IPR050175">
    <property type="entry name" value="Complex_I_Subunit_2"/>
</dbReference>
<evidence type="ECO:0000256" key="15">
    <source>
        <dbReference type="ARBA" id="ARBA00023136"/>
    </source>
</evidence>
<evidence type="ECO:0000256" key="2">
    <source>
        <dbReference type="ARBA" id="ARBA00007012"/>
    </source>
</evidence>
<feature type="signal peptide" evidence="19">
    <location>
        <begin position="1"/>
        <end position="22"/>
    </location>
</feature>
<feature type="transmembrane region" description="Helical" evidence="18">
    <location>
        <begin position="173"/>
        <end position="195"/>
    </location>
</feature>
<evidence type="ECO:0000256" key="4">
    <source>
        <dbReference type="ARBA" id="ARBA00021008"/>
    </source>
</evidence>
<evidence type="ECO:0000256" key="10">
    <source>
        <dbReference type="ARBA" id="ARBA00022982"/>
    </source>
</evidence>
<feature type="chain" id="PRO_5003510196" description="NADH-ubiquinone oxidoreductase chain 2" evidence="19">
    <location>
        <begin position="23"/>
        <end position="315"/>
    </location>
</feature>
<feature type="transmembrane region" description="Helical" evidence="18">
    <location>
        <begin position="201"/>
        <end position="223"/>
    </location>
</feature>
<dbReference type="EMBL" id="JN606067">
    <property type="protein sequence ID" value="AEQ93838.1"/>
    <property type="molecule type" value="Genomic_DNA"/>
</dbReference>
<geneLocation type="mitochondrion" evidence="21"/>
<dbReference type="Pfam" id="PF00361">
    <property type="entry name" value="Proton_antipo_M"/>
    <property type="match status" value="1"/>
</dbReference>
<feature type="transmembrane region" description="Helical" evidence="18">
    <location>
        <begin position="294"/>
        <end position="314"/>
    </location>
</feature>
<evidence type="ECO:0000256" key="14">
    <source>
        <dbReference type="ARBA" id="ARBA00023128"/>
    </source>
</evidence>
<dbReference type="AlphaFoldDB" id="G8HMW4"/>
<keyword evidence="6" id="KW-0679">Respiratory chain</keyword>
<evidence type="ECO:0000256" key="19">
    <source>
        <dbReference type="SAM" id="SignalP"/>
    </source>
</evidence>
<evidence type="ECO:0000256" key="18">
    <source>
        <dbReference type="SAM" id="Phobius"/>
    </source>
</evidence>
<evidence type="ECO:0000256" key="16">
    <source>
        <dbReference type="ARBA" id="ARBA00031028"/>
    </source>
</evidence>
<sequence>MGTKNLLFVYLVLVSLLLSISSTHWSCVWAGMEMAFLGSLPLLLTGSSSKRKESAMMYFLIQALASSLLFVGGSLYYYAQTIDSMYPLPFALLLLFPLLVKLGAFPGHFWVISVVGNLSEWPAFMVLCPLKLPVLGVLQELILSSVNLGLLYLVLGGVSALVGGFLGNGQTRALAMIGASSIVQNGWLLLAMAAGSPWVYFSVYVVSMIAVFVGLATYSNALASMSILTLSGMPPFLLFPAKMLVIGGVMSSGWEMGGFLLMPIIGTLLSLNFYLKFSYFYYFKSASELVSWEMWVTIVLFISSLGCVGTSLFYL</sequence>
<evidence type="ECO:0000256" key="12">
    <source>
        <dbReference type="ARBA" id="ARBA00023027"/>
    </source>
</evidence>
<dbReference type="PANTHER" id="PTHR46552">
    <property type="entry name" value="NADH-UBIQUINONE OXIDOREDUCTASE CHAIN 2"/>
    <property type="match status" value="1"/>
</dbReference>
<evidence type="ECO:0000256" key="11">
    <source>
        <dbReference type="ARBA" id="ARBA00022989"/>
    </source>
</evidence>
<dbReference type="EC" id="7.1.1.2" evidence="3"/>
<dbReference type="GO" id="GO:0005743">
    <property type="term" value="C:mitochondrial inner membrane"/>
    <property type="evidence" value="ECO:0007669"/>
    <property type="project" value="UniProtKB-SubCell"/>
</dbReference>
<name>G8HMW4_9EUPU</name>
<keyword evidence="7 18" id="KW-0812">Transmembrane</keyword>
<feature type="transmembrane region" description="Helical" evidence="18">
    <location>
        <begin position="90"/>
        <end position="112"/>
    </location>
</feature>
<evidence type="ECO:0000256" key="17">
    <source>
        <dbReference type="ARBA" id="ARBA00049551"/>
    </source>
</evidence>
<evidence type="ECO:0000313" key="21">
    <source>
        <dbReference type="EMBL" id="AEQ93838.1"/>
    </source>
</evidence>
<evidence type="ECO:0000256" key="8">
    <source>
        <dbReference type="ARBA" id="ARBA00022792"/>
    </source>
</evidence>
<evidence type="ECO:0000256" key="5">
    <source>
        <dbReference type="ARBA" id="ARBA00022448"/>
    </source>
</evidence>
<organism evidence="21">
    <name type="scientific">Myosotella myosotis</name>
    <name type="common">mouse ear snail</name>
    <dbReference type="NCBI Taxonomy" id="252580"/>
    <lineage>
        <taxon>Eukaryota</taxon>
        <taxon>Metazoa</taxon>
        <taxon>Spiralia</taxon>
        <taxon>Lophotrochozoa</taxon>
        <taxon>Mollusca</taxon>
        <taxon>Gastropoda</taxon>
        <taxon>Heterobranchia</taxon>
        <taxon>Euthyneura</taxon>
        <taxon>Panpulmonata</taxon>
        <taxon>Eupulmonata</taxon>
        <taxon>Ellobiida</taxon>
        <taxon>Ellobioidea</taxon>
        <taxon>Ellobiidae</taxon>
        <taxon>Myosotella</taxon>
    </lineage>
</organism>
<comment type="similarity">
    <text evidence="2">Belongs to the complex I subunit 2 family.</text>
</comment>
<keyword evidence="15 18" id="KW-0472">Membrane</keyword>
<comment type="catalytic activity">
    <reaction evidence="17">
        <text>a ubiquinone + NADH + 5 H(+)(in) = a ubiquinol + NAD(+) + 4 H(+)(out)</text>
        <dbReference type="Rhea" id="RHEA:29091"/>
        <dbReference type="Rhea" id="RHEA-COMP:9565"/>
        <dbReference type="Rhea" id="RHEA-COMP:9566"/>
        <dbReference type="ChEBI" id="CHEBI:15378"/>
        <dbReference type="ChEBI" id="CHEBI:16389"/>
        <dbReference type="ChEBI" id="CHEBI:17976"/>
        <dbReference type="ChEBI" id="CHEBI:57540"/>
        <dbReference type="ChEBI" id="CHEBI:57945"/>
        <dbReference type="EC" id="7.1.1.2"/>
    </reaction>
</comment>
<keyword evidence="5" id="KW-0813">Transport</keyword>
<proteinExistence type="inferred from homology"/>
<evidence type="ECO:0000256" key="1">
    <source>
        <dbReference type="ARBA" id="ARBA00004448"/>
    </source>
</evidence>
<keyword evidence="10" id="KW-0249">Electron transport</keyword>
<keyword evidence="19" id="KW-0732">Signal</keyword>
<keyword evidence="13" id="KW-0830">Ubiquinone</keyword>
<feature type="transmembrane region" description="Helical" evidence="18">
    <location>
        <begin position="235"/>
        <end position="254"/>
    </location>
</feature>
<reference evidence="21" key="1">
    <citation type="journal article" date="2011" name="BMC Evol. Biol.">
        <title>Ten new complete mitochondrial genomes of pulmonates (Mollusca: Gastropoda) and their impact on phylogenetic relationships.</title>
        <authorList>
            <person name="White T.R."/>
            <person name="Conrad M.M."/>
            <person name="Tseng R."/>
            <person name="Balayan S."/>
            <person name="Golding R."/>
            <person name="de Frias Martins A.M."/>
            <person name="Dayrat B.A."/>
        </authorList>
    </citation>
    <scope>NUCLEOTIDE SEQUENCE</scope>
</reference>
<keyword evidence="11 18" id="KW-1133">Transmembrane helix</keyword>
<reference evidence="21" key="2">
    <citation type="submission" date="2011-08" db="EMBL/GenBank/DDBJ databases">
        <authorList>
            <person name="Dayrat B."/>
        </authorList>
    </citation>
    <scope>NUCLEOTIDE SEQUENCE</scope>
</reference>
<keyword evidence="12" id="KW-0520">NAD</keyword>
<gene>
    <name evidence="21" type="primary">nad2</name>
</gene>
<feature type="domain" description="NADH:quinone oxidoreductase/Mrp antiporter transmembrane" evidence="20">
    <location>
        <begin position="22"/>
        <end position="215"/>
    </location>
</feature>